<evidence type="ECO:0000313" key="2">
    <source>
        <dbReference type="Proteomes" id="UP000078542"/>
    </source>
</evidence>
<keyword evidence="2" id="KW-1185">Reference proteome</keyword>
<dbReference type="EMBL" id="KQ976749">
    <property type="protein sequence ID" value="KYN08763.1"/>
    <property type="molecule type" value="Genomic_DNA"/>
</dbReference>
<organism evidence="1 2">
    <name type="scientific">Cyphomyrmex costatus</name>
    <dbReference type="NCBI Taxonomy" id="456900"/>
    <lineage>
        <taxon>Eukaryota</taxon>
        <taxon>Metazoa</taxon>
        <taxon>Ecdysozoa</taxon>
        <taxon>Arthropoda</taxon>
        <taxon>Hexapoda</taxon>
        <taxon>Insecta</taxon>
        <taxon>Pterygota</taxon>
        <taxon>Neoptera</taxon>
        <taxon>Endopterygota</taxon>
        <taxon>Hymenoptera</taxon>
        <taxon>Apocrita</taxon>
        <taxon>Aculeata</taxon>
        <taxon>Formicoidea</taxon>
        <taxon>Formicidae</taxon>
        <taxon>Myrmicinae</taxon>
        <taxon>Cyphomyrmex</taxon>
    </lineage>
</organism>
<gene>
    <name evidence="1" type="ORF">ALC62_00219</name>
</gene>
<proteinExistence type="predicted"/>
<protein>
    <submittedName>
        <fullName evidence="1">Uncharacterized protein</fullName>
    </submittedName>
</protein>
<sequence>MGDFQKDETDYRECRNVEKNKAPPYCNTLLSGRNDHEYQDFNITNPLLAHELYSTIRSSISTSVYCSSLHSCAFVLQEKNSSFGAREATTAFQQFLFLLRDFRRFISGQTRRNHEDLIACFPFFTTALFKFLRFLPYNCMPRPRLFCANDRDAECAETATVLPKRPPSPIRHILPGRFDLRASTTELLKRRSITKARRYLWEFKDRILQSAKQVWNADVDLDSVICTLVLHALCENVIFTMADTNTGIDVHTFINMAVSWILVDLQILDLTILSEQERSMFTEFELFDIDKRSTSHEVVVSSKLRRTLFEVHRPKFEPHVSIHLHRSLPWTLVSPAHQTGVTKFYPNVRERIDEKLPDSSQYVKSVYIPDVTCSHFGNVPD</sequence>
<evidence type="ECO:0000313" key="1">
    <source>
        <dbReference type="EMBL" id="KYN08763.1"/>
    </source>
</evidence>
<dbReference type="Proteomes" id="UP000078542">
    <property type="component" value="Unassembled WGS sequence"/>
</dbReference>
<reference evidence="1 2" key="1">
    <citation type="submission" date="2016-03" db="EMBL/GenBank/DDBJ databases">
        <title>Cyphomyrmex costatus WGS genome.</title>
        <authorList>
            <person name="Nygaard S."/>
            <person name="Hu H."/>
            <person name="Boomsma J."/>
            <person name="Zhang G."/>
        </authorList>
    </citation>
    <scope>NUCLEOTIDE SEQUENCE [LARGE SCALE GENOMIC DNA]</scope>
    <source>
        <strain evidence="1">MS0001</strain>
        <tissue evidence="1">Whole body</tissue>
    </source>
</reference>
<dbReference type="AlphaFoldDB" id="A0A195D7C7"/>
<name>A0A195D7C7_9HYME</name>
<accession>A0A195D7C7</accession>